<accession>A0A6J6GRI4</accession>
<proteinExistence type="predicted"/>
<organism evidence="1">
    <name type="scientific">freshwater metagenome</name>
    <dbReference type="NCBI Taxonomy" id="449393"/>
    <lineage>
        <taxon>unclassified sequences</taxon>
        <taxon>metagenomes</taxon>
        <taxon>ecological metagenomes</taxon>
    </lineage>
</organism>
<protein>
    <submittedName>
        <fullName evidence="1">Unannotated protein</fullName>
    </submittedName>
</protein>
<dbReference type="EMBL" id="CAEZTY010000168">
    <property type="protein sequence ID" value="CAB4603881.1"/>
    <property type="molecule type" value="Genomic_DNA"/>
</dbReference>
<name>A0A6J6GRI4_9ZZZZ</name>
<sequence>MGEVETKSIGTHKRTLLLHMVTKGFTQRPVQKMCCGVIALDRIASFAINDGVDGLTDFDVAFENLKTMPHNTGGAVDRLDDASPTGR</sequence>
<dbReference type="AlphaFoldDB" id="A0A6J6GRI4"/>
<evidence type="ECO:0000313" key="1">
    <source>
        <dbReference type="EMBL" id="CAB4603881.1"/>
    </source>
</evidence>
<gene>
    <name evidence="1" type="ORF">UFOPK1762_02118</name>
</gene>
<reference evidence="1" key="1">
    <citation type="submission" date="2020-05" db="EMBL/GenBank/DDBJ databases">
        <authorList>
            <person name="Chiriac C."/>
            <person name="Salcher M."/>
            <person name="Ghai R."/>
            <person name="Kavagutti S V."/>
        </authorList>
    </citation>
    <scope>NUCLEOTIDE SEQUENCE</scope>
</reference>